<dbReference type="EMBL" id="JWZT01003221">
    <property type="protein sequence ID" value="KII67359.1"/>
    <property type="molecule type" value="Genomic_DNA"/>
</dbReference>
<dbReference type="Proteomes" id="UP000031668">
    <property type="component" value="Unassembled WGS sequence"/>
</dbReference>
<evidence type="ECO:0000313" key="2">
    <source>
        <dbReference type="Proteomes" id="UP000031668"/>
    </source>
</evidence>
<sequence>MGSMLRQILTQPQYAEENPFVAVCYVKLIGSLTYKIQKDVSTCSTLVKSLNDNAPHLSADEISTVKEQISQAKSAIESSVAAYEDSLKKRGVGNLGTVIDRVLKDKAGNDEIFKMVVSFTDNLLSRETSSATTEIKEDPISSFVGKISATHGSRGKNKLR</sequence>
<comment type="caution">
    <text evidence="1">The sequence shown here is derived from an EMBL/GenBank/DDBJ whole genome shotgun (WGS) entry which is preliminary data.</text>
</comment>
<reference evidence="1 2" key="1">
    <citation type="journal article" date="2014" name="Genome Biol. Evol.">
        <title>The genome of the myxosporean Thelohanellus kitauei shows adaptations to nutrient acquisition within its fish host.</title>
        <authorList>
            <person name="Yang Y."/>
            <person name="Xiong J."/>
            <person name="Zhou Z."/>
            <person name="Huo F."/>
            <person name="Miao W."/>
            <person name="Ran C."/>
            <person name="Liu Y."/>
            <person name="Zhang J."/>
            <person name="Feng J."/>
            <person name="Wang M."/>
            <person name="Wang M."/>
            <person name="Wang L."/>
            <person name="Yao B."/>
        </authorList>
    </citation>
    <scope>NUCLEOTIDE SEQUENCE [LARGE SCALE GENOMIC DNA]</scope>
    <source>
        <strain evidence="1">Wuqing</strain>
    </source>
</reference>
<keyword evidence="2" id="KW-1185">Reference proteome</keyword>
<organism evidence="1 2">
    <name type="scientific">Thelohanellus kitauei</name>
    <name type="common">Myxosporean</name>
    <dbReference type="NCBI Taxonomy" id="669202"/>
    <lineage>
        <taxon>Eukaryota</taxon>
        <taxon>Metazoa</taxon>
        <taxon>Cnidaria</taxon>
        <taxon>Myxozoa</taxon>
        <taxon>Myxosporea</taxon>
        <taxon>Bivalvulida</taxon>
        <taxon>Platysporina</taxon>
        <taxon>Myxobolidae</taxon>
        <taxon>Thelohanellus</taxon>
    </lineage>
</organism>
<dbReference type="AlphaFoldDB" id="A0A0C2IPE6"/>
<evidence type="ECO:0000313" key="1">
    <source>
        <dbReference type="EMBL" id="KII67359.1"/>
    </source>
</evidence>
<gene>
    <name evidence="1" type="ORF">RF11_07669</name>
</gene>
<accession>A0A0C2IPE6</accession>
<name>A0A0C2IPE6_THEKT</name>
<protein>
    <submittedName>
        <fullName evidence="1">Uncharacterized protein</fullName>
    </submittedName>
</protein>
<proteinExistence type="predicted"/>